<reference evidence="2" key="1">
    <citation type="journal article" date="2021" name="Proc. Natl. Acad. Sci. U.S.A.">
        <title>A Catalog of Tens of Thousands of Viruses from Human Metagenomes Reveals Hidden Associations with Chronic Diseases.</title>
        <authorList>
            <person name="Tisza M.J."/>
            <person name="Buck C.B."/>
        </authorList>
    </citation>
    <scope>NUCLEOTIDE SEQUENCE</scope>
    <source>
        <strain evidence="2">CtcMb1</strain>
    </source>
</reference>
<accession>A0A8S5R533</accession>
<sequence length="196" mass="21962">MALTRKLLKGMGLTEEQMDTIIEAHTDTVDGLKSDLARYKADAEKLPGVQAELENLKAKGDDGWKDKHDKIKKEFDDYKREQMQKETKSAKESAYRELLKSVGISEKRIDSVLKVTDLSSIELEDGKIKNADDLKKSIKEEWADFVVTTKQKGADTKDPPANNGGAMSRDDIFKIRDASERQAAIAANLNLFGKEE</sequence>
<feature type="region of interest" description="Disordered" evidence="1">
    <location>
        <begin position="150"/>
        <end position="169"/>
    </location>
</feature>
<proteinExistence type="predicted"/>
<dbReference type="EMBL" id="BK015811">
    <property type="protein sequence ID" value="DAE26193.1"/>
    <property type="molecule type" value="Genomic_DNA"/>
</dbReference>
<dbReference type="Pfam" id="PF06810">
    <property type="entry name" value="Phage_scaffold"/>
    <property type="match status" value="1"/>
</dbReference>
<name>A0A8S5R533_9CAUD</name>
<dbReference type="InterPro" id="IPR009636">
    <property type="entry name" value="SCAF"/>
</dbReference>
<evidence type="ECO:0000256" key="1">
    <source>
        <dbReference type="SAM" id="MobiDB-lite"/>
    </source>
</evidence>
<evidence type="ECO:0000313" key="2">
    <source>
        <dbReference type="EMBL" id="DAE26193.1"/>
    </source>
</evidence>
<dbReference type="GO" id="GO:0019069">
    <property type="term" value="P:viral capsid assembly"/>
    <property type="evidence" value="ECO:0007669"/>
    <property type="project" value="InterPro"/>
</dbReference>
<protein>
    <submittedName>
        <fullName evidence="2">Minor structural protein</fullName>
    </submittedName>
</protein>
<organism evidence="2">
    <name type="scientific">Siphoviridae sp. ctcMb1</name>
    <dbReference type="NCBI Taxonomy" id="2827276"/>
    <lineage>
        <taxon>Viruses</taxon>
        <taxon>Duplodnaviria</taxon>
        <taxon>Heunggongvirae</taxon>
        <taxon>Uroviricota</taxon>
        <taxon>Caudoviricetes</taxon>
    </lineage>
</organism>